<name>A0A3S1JY27_9BACL</name>
<keyword evidence="1" id="KW-0472">Membrane</keyword>
<gene>
    <name evidence="2" type="ORF">EJP82_25955</name>
</gene>
<keyword evidence="1" id="KW-1133">Transmembrane helix</keyword>
<keyword evidence="3" id="KW-1185">Reference proteome</keyword>
<sequence length="167" mass="18577">MENISTGLKWAIGIIVTLLIIAAGISVYLVANGYFSRAQQQTTSQSQMLSQAEYSIYDNKNVTGKDVIDAATRYQDRPEFSVFVRTGLNASGYYTKNSYDKSFYNIGSNDFAVQNDSTTLPKGITTTQMTNPKDTANYINPTGVFSANIYRDKNGEVRLIEFTQNTQ</sequence>
<dbReference type="AlphaFoldDB" id="A0A3S1JY27"/>
<dbReference type="RefSeq" id="WP_127194968.1">
    <property type="nucleotide sequence ID" value="NZ_RZNY01000043.1"/>
</dbReference>
<dbReference type="Proteomes" id="UP000279446">
    <property type="component" value="Unassembled WGS sequence"/>
</dbReference>
<proteinExistence type="predicted"/>
<accession>A0A3S1JY27</accession>
<dbReference type="EMBL" id="RZNY01000043">
    <property type="protein sequence ID" value="RUT39527.1"/>
    <property type="molecule type" value="Genomic_DNA"/>
</dbReference>
<feature type="transmembrane region" description="Helical" evidence="1">
    <location>
        <begin position="12"/>
        <end position="31"/>
    </location>
</feature>
<evidence type="ECO:0008006" key="4">
    <source>
        <dbReference type="Google" id="ProtNLM"/>
    </source>
</evidence>
<protein>
    <recommendedName>
        <fullName evidence="4">ABC transporter permease</fullName>
    </recommendedName>
</protein>
<evidence type="ECO:0000256" key="1">
    <source>
        <dbReference type="SAM" id="Phobius"/>
    </source>
</evidence>
<evidence type="ECO:0000313" key="2">
    <source>
        <dbReference type="EMBL" id="RUT39527.1"/>
    </source>
</evidence>
<comment type="caution">
    <text evidence="2">The sequence shown here is derived from an EMBL/GenBank/DDBJ whole genome shotgun (WGS) entry which is preliminary data.</text>
</comment>
<dbReference type="OrthoDB" id="2081843at2"/>
<organism evidence="2 3">
    <name type="scientific">Paenibacillus anaericanus</name>
    <dbReference type="NCBI Taxonomy" id="170367"/>
    <lineage>
        <taxon>Bacteria</taxon>
        <taxon>Bacillati</taxon>
        <taxon>Bacillota</taxon>
        <taxon>Bacilli</taxon>
        <taxon>Bacillales</taxon>
        <taxon>Paenibacillaceae</taxon>
        <taxon>Paenibacillus</taxon>
    </lineage>
</organism>
<evidence type="ECO:0000313" key="3">
    <source>
        <dbReference type="Proteomes" id="UP000279446"/>
    </source>
</evidence>
<reference evidence="2 3" key="1">
    <citation type="submission" date="2018-12" db="EMBL/GenBank/DDBJ databases">
        <authorList>
            <person name="Sun L."/>
            <person name="Chen Z."/>
        </authorList>
    </citation>
    <scope>NUCLEOTIDE SEQUENCE [LARGE SCALE GENOMIC DNA]</scope>
    <source>
        <strain evidence="2 3">DSM 15890</strain>
    </source>
</reference>
<keyword evidence="1" id="KW-0812">Transmembrane</keyword>